<dbReference type="InParanoid" id="C8XBJ5"/>
<dbReference type="STRING" id="479431.Namu_1049"/>
<dbReference type="RefSeq" id="WP_015746371.1">
    <property type="nucleotide sequence ID" value="NC_013235.1"/>
</dbReference>
<dbReference type="NCBIfam" id="TIGR02243">
    <property type="entry name" value="putative baseplate assembly protein"/>
    <property type="match status" value="1"/>
</dbReference>
<dbReference type="AlphaFoldDB" id="C8XBJ5"/>
<sequence length="653" mass="70853">MALPAPNLDDRTFQDIVDEAKRLIPRYTPEWTNHNLSDPGVALIELFAWMSEMVLYRVNQVPDRLYVHFLNLVGIDPFPPSVARADVTFWLSAAQDAVVTVPEGTQITTARDTMAERAIVFTTVDRLDIRPPELVAAITTDARTERLTDVIDDLRYEGSSVTCFSTVDRTGALVPGDALLLGFARSLAGMAIRLFVSAVAKGIGVDPQRPPLAWEVWNGEAWIAVDVFTDTTGGLNRSGEIVLLVPGEHESLTLGETSSYWLRVRLIPARAGQPTYQEAPRIDDLRAEAIGATVRAEHASPSPAEVLGRSDGSPGQEYRVSFPPILPRRAGEGVRVTDTGGSVEWTEVEDFSRSGPGDRHFVWDSASGEVRFGPRIRYADGSVRQHGMIPRDGAEIAVTGYRFGGGAAGNVGARTLTAMRTSVPFVSGCVNLRAATGGVDAETVAEAKARGPMTLRTGQRAVTAGDFERLALESSVEVARARCLPSATGRGPVRLLVVPAVRTDPKAQQLDDYALAAPLMRTITDHLDRHRIVGTAIEVGTPYYQGVSVAALVHAPPGRPLALVRQRAIDELTRYINPLTGGADGAGWLFDVDLNAAAIAQLLETVEGVERVDEVQLFEFDLRTRQRVGSGRDVIRLDRHSLFLSGNHRVVVR</sequence>
<evidence type="ECO:0000313" key="3">
    <source>
        <dbReference type="Proteomes" id="UP000002218"/>
    </source>
</evidence>
<feature type="region of interest" description="Disordered" evidence="1">
    <location>
        <begin position="297"/>
        <end position="316"/>
    </location>
</feature>
<dbReference type="eggNOG" id="COG3299">
    <property type="taxonomic scope" value="Bacteria"/>
</dbReference>
<evidence type="ECO:0000313" key="2">
    <source>
        <dbReference type="EMBL" id="ACV77457.1"/>
    </source>
</evidence>
<gene>
    <name evidence="2" type="ordered locus">Namu_1049</name>
</gene>
<dbReference type="OrthoDB" id="9027184at2"/>
<protein>
    <submittedName>
        <fullName evidence="2">Uncharacterized protein</fullName>
    </submittedName>
</protein>
<proteinExistence type="predicted"/>
<dbReference type="KEGG" id="nml:Namu_1049"/>
<evidence type="ECO:0000256" key="1">
    <source>
        <dbReference type="SAM" id="MobiDB-lite"/>
    </source>
</evidence>
<dbReference type="InterPro" id="IPR011749">
    <property type="entry name" value="CHP02243"/>
</dbReference>
<name>C8XBJ5_NAKMY</name>
<dbReference type="HOGENOM" id="CLU_024495_0_0_11"/>
<reference evidence="3" key="1">
    <citation type="submission" date="2009-09" db="EMBL/GenBank/DDBJ databases">
        <title>The complete genome of Nakamurella multipartita DSM 44233.</title>
        <authorList>
            <consortium name="US DOE Joint Genome Institute (JGI-PGF)"/>
            <person name="Lucas S."/>
            <person name="Copeland A."/>
            <person name="Lapidus A."/>
            <person name="Glavina del Rio T."/>
            <person name="Dalin E."/>
            <person name="Tice H."/>
            <person name="Bruce D."/>
            <person name="Goodwin L."/>
            <person name="Pitluck S."/>
            <person name="Kyrpides N."/>
            <person name="Mavromatis K."/>
            <person name="Ivanova N."/>
            <person name="Ovchinnikova G."/>
            <person name="Sims D."/>
            <person name="Meincke L."/>
            <person name="Brettin T."/>
            <person name="Detter J.C."/>
            <person name="Han C."/>
            <person name="Larimer F."/>
            <person name="Land M."/>
            <person name="Hauser L."/>
            <person name="Markowitz V."/>
            <person name="Cheng J.-F."/>
            <person name="Hugenholtz P."/>
            <person name="Woyke T."/>
            <person name="Wu D."/>
            <person name="Klenk H.-P."/>
            <person name="Eisen J.A."/>
        </authorList>
    </citation>
    <scope>NUCLEOTIDE SEQUENCE [LARGE SCALE GENOMIC DNA]</scope>
    <source>
        <strain evidence="3">ATCC 700099 / DSM 44233 / CIP 104796 / JCM 9543 / NBRC 105858 / Y-104</strain>
    </source>
</reference>
<dbReference type="EMBL" id="CP001737">
    <property type="protein sequence ID" value="ACV77457.1"/>
    <property type="molecule type" value="Genomic_DNA"/>
</dbReference>
<reference evidence="2 3" key="2">
    <citation type="journal article" date="2010" name="Stand. Genomic Sci.">
        <title>Complete genome sequence of Nakamurella multipartita type strain (Y-104).</title>
        <authorList>
            <person name="Tice H."/>
            <person name="Mayilraj S."/>
            <person name="Sims D."/>
            <person name="Lapidus A."/>
            <person name="Nolan M."/>
            <person name="Lucas S."/>
            <person name="Glavina Del Rio T."/>
            <person name="Copeland A."/>
            <person name="Cheng J.F."/>
            <person name="Meincke L."/>
            <person name="Bruce D."/>
            <person name="Goodwin L."/>
            <person name="Pitluck S."/>
            <person name="Ivanova N."/>
            <person name="Mavromatis K."/>
            <person name="Ovchinnikova G."/>
            <person name="Pati A."/>
            <person name="Chen A."/>
            <person name="Palaniappan K."/>
            <person name="Land M."/>
            <person name="Hauser L."/>
            <person name="Chang Y.J."/>
            <person name="Jeffries C.D."/>
            <person name="Detter J.C."/>
            <person name="Brettin T."/>
            <person name="Rohde M."/>
            <person name="Goker M."/>
            <person name="Bristow J."/>
            <person name="Eisen J.A."/>
            <person name="Markowitz V."/>
            <person name="Hugenholtz P."/>
            <person name="Kyrpides N.C."/>
            <person name="Klenk H.P."/>
            <person name="Chen F."/>
        </authorList>
    </citation>
    <scope>NUCLEOTIDE SEQUENCE [LARGE SCALE GENOMIC DNA]</scope>
    <source>
        <strain evidence="3">ATCC 700099 / DSM 44233 / CIP 104796 / JCM 9543 / NBRC 105858 / Y-104</strain>
    </source>
</reference>
<accession>C8XBJ5</accession>
<organism evidence="2 3">
    <name type="scientific">Nakamurella multipartita (strain ATCC 700099 / DSM 44233 / CIP 104796 / JCM 9543 / NBRC 105858 / Y-104)</name>
    <name type="common">Microsphaera multipartita</name>
    <dbReference type="NCBI Taxonomy" id="479431"/>
    <lineage>
        <taxon>Bacteria</taxon>
        <taxon>Bacillati</taxon>
        <taxon>Actinomycetota</taxon>
        <taxon>Actinomycetes</taxon>
        <taxon>Nakamurellales</taxon>
        <taxon>Nakamurellaceae</taxon>
        <taxon>Nakamurella</taxon>
    </lineage>
</organism>
<keyword evidence="3" id="KW-1185">Reference proteome</keyword>
<dbReference type="Proteomes" id="UP000002218">
    <property type="component" value="Chromosome"/>
</dbReference>